<dbReference type="Proteomes" id="UP000777438">
    <property type="component" value="Unassembled WGS sequence"/>
</dbReference>
<feature type="transmembrane region" description="Helical" evidence="1">
    <location>
        <begin position="111"/>
        <end position="128"/>
    </location>
</feature>
<keyword evidence="1" id="KW-1133">Transmembrane helix</keyword>
<name>A0A9P8W6K6_9HYPO</name>
<proteinExistence type="predicted"/>
<dbReference type="EMBL" id="JAGPYM010000011">
    <property type="protein sequence ID" value="KAH6889317.1"/>
    <property type="molecule type" value="Genomic_DNA"/>
</dbReference>
<sequence>MAQSQGHPSSTTSGLPSGAKRVQGWFAGQGMAIISWLIALISMIVAIVALLPGFHSQKLSQMALDLAEWTALKDYLDRCKAELLAQFPQNAEMQRGSRSLRLRTSNSGRPNLIPLITLIHVLFMKFWLQKPFMNLIFLDFSSHS</sequence>
<evidence type="ECO:0000313" key="3">
    <source>
        <dbReference type="Proteomes" id="UP000777438"/>
    </source>
</evidence>
<gene>
    <name evidence="2" type="ORF">B0T10DRAFT_50917</name>
</gene>
<organism evidence="2 3">
    <name type="scientific">Thelonectria olida</name>
    <dbReference type="NCBI Taxonomy" id="1576542"/>
    <lineage>
        <taxon>Eukaryota</taxon>
        <taxon>Fungi</taxon>
        <taxon>Dikarya</taxon>
        <taxon>Ascomycota</taxon>
        <taxon>Pezizomycotina</taxon>
        <taxon>Sordariomycetes</taxon>
        <taxon>Hypocreomycetidae</taxon>
        <taxon>Hypocreales</taxon>
        <taxon>Nectriaceae</taxon>
        <taxon>Thelonectria</taxon>
    </lineage>
</organism>
<evidence type="ECO:0000313" key="2">
    <source>
        <dbReference type="EMBL" id="KAH6889317.1"/>
    </source>
</evidence>
<dbReference type="AlphaFoldDB" id="A0A9P8W6K6"/>
<keyword evidence="1" id="KW-0472">Membrane</keyword>
<keyword evidence="1" id="KW-0812">Transmembrane</keyword>
<protein>
    <submittedName>
        <fullName evidence="2">Uncharacterized protein</fullName>
    </submittedName>
</protein>
<accession>A0A9P8W6K6</accession>
<comment type="caution">
    <text evidence="2">The sequence shown here is derived from an EMBL/GenBank/DDBJ whole genome shotgun (WGS) entry which is preliminary data.</text>
</comment>
<reference evidence="2 3" key="1">
    <citation type="journal article" date="2021" name="Nat. Commun.">
        <title>Genetic determinants of endophytism in the Arabidopsis root mycobiome.</title>
        <authorList>
            <person name="Mesny F."/>
            <person name="Miyauchi S."/>
            <person name="Thiergart T."/>
            <person name="Pickel B."/>
            <person name="Atanasova L."/>
            <person name="Karlsson M."/>
            <person name="Huettel B."/>
            <person name="Barry K.W."/>
            <person name="Haridas S."/>
            <person name="Chen C."/>
            <person name="Bauer D."/>
            <person name="Andreopoulos W."/>
            <person name="Pangilinan J."/>
            <person name="LaButti K."/>
            <person name="Riley R."/>
            <person name="Lipzen A."/>
            <person name="Clum A."/>
            <person name="Drula E."/>
            <person name="Henrissat B."/>
            <person name="Kohler A."/>
            <person name="Grigoriev I.V."/>
            <person name="Martin F.M."/>
            <person name="Hacquard S."/>
        </authorList>
    </citation>
    <scope>NUCLEOTIDE SEQUENCE [LARGE SCALE GENOMIC DNA]</scope>
    <source>
        <strain evidence="2 3">MPI-CAGE-CH-0241</strain>
    </source>
</reference>
<dbReference type="OrthoDB" id="194358at2759"/>
<evidence type="ECO:0000256" key="1">
    <source>
        <dbReference type="SAM" id="Phobius"/>
    </source>
</evidence>
<keyword evidence="3" id="KW-1185">Reference proteome</keyword>
<feature type="transmembrane region" description="Helical" evidence="1">
    <location>
        <begin position="33"/>
        <end position="54"/>
    </location>
</feature>